<dbReference type="Proteomes" id="UP000011131">
    <property type="component" value="Chromosome"/>
</dbReference>
<protein>
    <submittedName>
        <fullName evidence="1">Uncharacterized protein</fullName>
    </submittedName>
</protein>
<dbReference type="KEGG" id="msd:MYSTI_03315"/>
<evidence type="ECO:0000313" key="1">
    <source>
        <dbReference type="EMBL" id="AGC44627.1"/>
    </source>
</evidence>
<dbReference type="RefSeq" id="WP_015348888.1">
    <property type="nucleotide sequence ID" value="NC_020126.1"/>
</dbReference>
<dbReference type="EMBL" id="CP004025">
    <property type="protein sequence ID" value="AGC44627.1"/>
    <property type="molecule type" value="Genomic_DNA"/>
</dbReference>
<keyword evidence="2" id="KW-1185">Reference proteome</keyword>
<dbReference type="HOGENOM" id="CLU_2144552_0_0_7"/>
<sequence length="116" mass="12627">MFHLLAGILAAAGVAGSQPVTDYDEQEAPDAELARACKTLRAPGGKTARVCRTWYAIGGGYYRGTWDTSSHSAGSYLQGNADGRTYNLAWDGSYRGVKRFVIRLCNSGTRKCTAWW</sequence>
<evidence type="ECO:0000313" key="2">
    <source>
        <dbReference type="Proteomes" id="UP000011131"/>
    </source>
</evidence>
<reference evidence="1 2" key="1">
    <citation type="journal article" date="2013" name="Genome Announc.">
        <title>Complete genome sequence of Myxococcus stipitatus strain DSM 14675, a fruiting myxobacterium.</title>
        <authorList>
            <person name="Huntley S."/>
            <person name="Kneip S."/>
            <person name="Treuner-Lange A."/>
            <person name="Sogaard-Andersen L."/>
        </authorList>
    </citation>
    <scope>NUCLEOTIDE SEQUENCE [LARGE SCALE GENOMIC DNA]</scope>
    <source>
        <strain evidence="2">DSM 14675 / JCM 12634 / Mx s8</strain>
    </source>
</reference>
<dbReference type="OrthoDB" id="3699059at2"/>
<gene>
    <name evidence="1" type="ordered locus">MYSTI_03315</name>
</gene>
<accession>L7UAI8</accession>
<dbReference type="AlphaFoldDB" id="L7UAI8"/>
<proteinExistence type="predicted"/>
<name>L7UAI8_MYXSD</name>
<dbReference type="PATRIC" id="fig|1278073.3.peg.3370"/>
<organism evidence="1 2">
    <name type="scientific">Myxococcus stipitatus (strain DSM 14675 / JCM 12634 / Mx s8)</name>
    <dbReference type="NCBI Taxonomy" id="1278073"/>
    <lineage>
        <taxon>Bacteria</taxon>
        <taxon>Pseudomonadati</taxon>
        <taxon>Myxococcota</taxon>
        <taxon>Myxococcia</taxon>
        <taxon>Myxococcales</taxon>
        <taxon>Cystobacterineae</taxon>
        <taxon>Myxococcaceae</taxon>
        <taxon>Myxococcus</taxon>
    </lineage>
</organism>